<dbReference type="AlphaFoldDB" id="A0A8J2ELB6"/>
<gene>
    <name evidence="2" type="ORF">HICCMSTLAB_LOCUS2306</name>
</gene>
<dbReference type="Proteomes" id="UP000786811">
    <property type="component" value="Unassembled WGS sequence"/>
</dbReference>
<name>A0A8J2ELB6_COTCN</name>
<reference evidence="2" key="1">
    <citation type="submission" date="2021-04" db="EMBL/GenBank/DDBJ databases">
        <authorList>
            <person name="Chebbi M.A.C M."/>
        </authorList>
    </citation>
    <scope>NUCLEOTIDE SEQUENCE</scope>
</reference>
<comment type="caution">
    <text evidence="2">The sequence shown here is derived from an EMBL/GenBank/DDBJ whole genome shotgun (WGS) entry which is preliminary data.</text>
</comment>
<evidence type="ECO:0000313" key="2">
    <source>
        <dbReference type="EMBL" id="CAG5076871.1"/>
    </source>
</evidence>
<organism evidence="2 3">
    <name type="scientific">Cotesia congregata</name>
    <name type="common">Parasitoid wasp</name>
    <name type="synonym">Apanteles congregatus</name>
    <dbReference type="NCBI Taxonomy" id="51543"/>
    <lineage>
        <taxon>Eukaryota</taxon>
        <taxon>Metazoa</taxon>
        <taxon>Ecdysozoa</taxon>
        <taxon>Arthropoda</taxon>
        <taxon>Hexapoda</taxon>
        <taxon>Insecta</taxon>
        <taxon>Pterygota</taxon>
        <taxon>Neoptera</taxon>
        <taxon>Endopterygota</taxon>
        <taxon>Hymenoptera</taxon>
        <taxon>Apocrita</taxon>
        <taxon>Ichneumonoidea</taxon>
        <taxon>Braconidae</taxon>
        <taxon>Microgastrinae</taxon>
        <taxon>Cotesia</taxon>
    </lineage>
</organism>
<proteinExistence type="predicted"/>
<feature type="compositionally biased region" description="Basic and acidic residues" evidence="1">
    <location>
        <begin position="41"/>
        <end position="60"/>
    </location>
</feature>
<keyword evidence="3" id="KW-1185">Reference proteome</keyword>
<dbReference type="EMBL" id="CAJNRD030001117">
    <property type="protein sequence ID" value="CAG5076871.1"/>
    <property type="molecule type" value="Genomic_DNA"/>
</dbReference>
<evidence type="ECO:0000313" key="3">
    <source>
        <dbReference type="Proteomes" id="UP000786811"/>
    </source>
</evidence>
<accession>A0A8J2ELB6</accession>
<sequence length="60" mass="6852">MKFGHADPVIIHVHATFLKNFMYEYCNLTGTFWKPTVTSTKAEDAKNSQDMSKKQDGDLN</sequence>
<feature type="region of interest" description="Disordered" evidence="1">
    <location>
        <begin position="39"/>
        <end position="60"/>
    </location>
</feature>
<protein>
    <submittedName>
        <fullName evidence="2">Uncharacterized protein</fullName>
    </submittedName>
</protein>
<evidence type="ECO:0000256" key="1">
    <source>
        <dbReference type="SAM" id="MobiDB-lite"/>
    </source>
</evidence>